<evidence type="ECO:0000313" key="4">
    <source>
        <dbReference type="Proteomes" id="UP000199112"/>
    </source>
</evidence>
<dbReference type="InterPro" id="IPR001753">
    <property type="entry name" value="Enoyl-CoA_hydra/iso"/>
</dbReference>
<dbReference type="Gene3D" id="1.10.12.10">
    <property type="entry name" value="Lyase 2-enoyl-coa Hydratase, Chain A, domain 2"/>
    <property type="match status" value="1"/>
</dbReference>
<dbReference type="InterPro" id="IPR014748">
    <property type="entry name" value="Enoyl-CoA_hydra_C"/>
</dbReference>
<dbReference type="GO" id="GO:0006635">
    <property type="term" value="P:fatty acid beta-oxidation"/>
    <property type="evidence" value="ECO:0007669"/>
    <property type="project" value="TreeGrafter"/>
</dbReference>
<dbReference type="AlphaFoldDB" id="A0A1H6G7E7"/>
<dbReference type="PANTHER" id="PTHR11941">
    <property type="entry name" value="ENOYL-COA HYDRATASE-RELATED"/>
    <property type="match status" value="1"/>
</dbReference>
<organism evidence="3 4">
    <name type="scientific">Natronorubrum sediminis</name>
    <dbReference type="NCBI Taxonomy" id="640943"/>
    <lineage>
        <taxon>Archaea</taxon>
        <taxon>Methanobacteriati</taxon>
        <taxon>Methanobacteriota</taxon>
        <taxon>Stenosarchaea group</taxon>
        <taxon>Halobacteria</taxon>
        <taxon>Halobacteriales</taxon>
        <taxon>Natrialbaceae</taxon>
        <taxon>Natronorubrum</taxon>
    </lineage>
</organism>
<gene>
    <name evidence="3" type="ORF">SAMN04487967_3386</name>
</gene>
<protein>
    <submittedName>
        <fullName evidence="3">Enoyl-CoA hydratase/carnithine racemase</fullName>
    </submittedName>
</protein>
<dbReference type="SUPFAM" id="SSF52096">
    <property type="entry name" value="ClpP/crotonase"/>
    <property type="match status" value="1"/>
</dbReference>
<evidence type="ECO:0000256" key="1">
    <source>
        <dbReference type="ARBA" id="ARBA00023239"/>
    </source>
</evidence>
<dbReference type="RefSeq" id="WP_090508138.1">
    <property type="nucleotide sequence ID" value="NZ_FNWL01000005.1"/>
</dbReference>
<dbReference type="Pfam" id="PF00378">
    <property type="entry name" value="ECH_1"/>
    <property type="match status" value="1"/>
</dbReference>
<proteinExistence type="predicted"/>
<dbReference type="Gene3D" id="3.90.226.10">
    <property type="entry name" value="2-enoyl-CoA Hydratase, Chain A, domain 1"/>
    <property type="match status" value="1"/>
</dbReference>
<dbReference type="CDD" id="cd06558">
    <property type="entry name" value="crotonase-like"/>
    <property type="match status" value="1"/>
</dbReference>
<keyword evidence="4" id="KW-1185">Reference proteome</keyword>
<keyword evidence="1" id="KW-0456">Lyase</keyword>
<accession>A0A1H6G7E7</accession>
<dbReference type="GO" id="GO:0016829">
    <property type="term" value="F:lyase activity"/>
    <property type="evidence" value="ECO:0007669"/>
    <property type="project" value="UniProtKB-KW"/>
</dbReference>
<feature type="region of interest" description="Disordered" evidence="2">
    <location>
        <begin position="225"/>
        <end position="258"/>
    </location>
</feature>
<sequence length="258" mass="28203">MSGTLHAEADSGICTLTIENTGKRNALSPSILRAIEEEVTTAERRDDTRALVITGSGDRAFSSGYDISEFEAADGDEGGRAFEDAVTSIYEFPYPTIAMINGDTYGGAMELIAVCDLRIAVEDASFAVTPAKLGLVYGDRGINQLMHHIGPANVQELLFTAKSIDADRAGEIGLLNHVVDASNLEDRTYEIASEISTNAPKSLRGMKQVVRALLNKRSLNETEKQFVQRLRDDTRESEDHREGVRAFSEGRKPTFNDE</sequence>
<dbReference type="InterPro" id="IPR029045">
    <property type="entry name" value="ClpP/crotonase-like_dom_sf"/>
</dbReference>
<dbReference type="OrthoDB" id="27846at2157"/>
<name>A0A1H6G7E7_9EURY</name>
<dbReference type="EMBL" id="FNWL01000005">
    <property type="protein sequence ID" value="SEH17805.1"/>
    <property type="molecule type" value="Genomic_DNA"/>
</dbReference>
<dbReference type="PANTHER" id="PTHR11941:SF54">
    <property type="entry name" value="ENOYL-COA HYDRATASE, MITOCHONDRIAL"/>
    <property type="match status" value="1"/>
</dbReference>
<evidence type="ECO:0000313" key="3">
    <source>
        <dbReference type="EMBL" id="SEH17805.1"/>
    </source>
</evidence>
<evidence type="ECO:0000256" key="2">
    <source>
        <dbReference type="SAM" id="MobiDB-lite"/>
    </source>
</evidence>
<dbReference type="Proteomes" id="UP000199112">
    <property type="component" value="Unassembled WGS sequence"/>
</dbReference>
<reference evidence="4" key="1">
    <citation type="submission" date="2016-10" db="EMBL/GenBank/DDBJ databases">
        <authorList>
            <person name="Varghese N."/>
            <person name="Submissions S."/>
        </authorList>
    </citation>
    <scope>NUCLEOTIDE SEQUENCE [LARGE SCALE GENOMIC DNA]</scope>
    <source>
        <strain evidence="4">CGMCC 1.8981</strain>
    </source>
</reference>